<dbReference type="RefSeq" id="WP_252621104.1">
    <property type="nucleotide sequence ID" value="NZ_CP099490.1"/>
</dbReference>
<dbReference type="SUPFAM" id="SSF56300">
    <property type="entry name" value="Metallo-dependent phosphatases"/>
    <property type="match status" value="1"/>
</dbReference>
<sequence>MTQPHRRRRRGPLAALAAASLVASGAATATTVAQADTEDASATAVPQAVAAERISGADRYGTAAAVAAEYEGGADVVYIASGTNYADALSARDHAHAAAGSAPLGDNLWHEGDDGGNAAPVLLVTRTQIPGATIAALKSLNPSQIIVVGGTDSVSSKVYDGLSAYAGNVERLAGDDRYETAAAVAERWPAGSPVVFLASGETYPDALTGGAVASRANAPILLTRAGKLPAATAATLADLAPSSVVIVGGTTTINSAVEAAVASIVPDTRRVGGADRYATAQLLAERYEKDVDRAFVATGENYPDALTGSSLAGFEAAPLLLTRANSLPAATRAGLDTVSPQGVAVVGGPQTVSNGVLGTLSAELQSWATSVHLQLLSFNDYHGHLEAEADQTLTEQQDPDQHIVGGVEFLSTKLSELRVGSQDDQTLTVAAGDLIGGSTFLSGMFHDEPAVESLNVLDLDISSVGNHEFDEGTEELLRMQNGGCHPVDGCYFPDEPYAGADFQWLSANVVKKDGSGTLLPGTDVQEIDGVKVGFIGMTLEATPSLVSPGGISTVNFLDEVETANEAAAALQAQGVESIVVLLHEGGYPTGTYNGCEGISGPIVDIQNGLDPAIDALVTGHTHQPYVCTLEDPAGNPRLMTSAAQYGGVVTAADLPIDRTTGDVIREDLAAANHLVIRDELVPDAAETAVLDKWGVLADEMAAEVVGSVAEDITGDSSTCRCEETPMADLIADAILFGTQAPEDGGAQISFMNVGGVRSELLVAPTYAEGPGEITYAEAYDVAPFGNLLVSIDLTGADIKAVLEQQTQPAGTSRPVLALGVSEGFSYTWDGTAAAGDRVSDMALNGVPLEMGETYRVSTLSFLQEGGDNFTAFTNGTNLQGGPEDLANLVAYFGAHPGLTAPGDRVAGL</sequence>
<dbReference type="InterPro" id="IPR007253">
    <property type="entry name" value="Cell_wall-bd_2"/>
</dbReference>
<accession>A0ABY4YI98</accession>
<dbReference type="PROSITE" id="PS51318">
    <property type="entry name" value="TAT"/>
    <property type="match status" value="1"/>
</dbReference>
<dbReference type="PRINTS" id="PR01607">
    <property type="entry name" value="APYRASEFAMLY"/>
</dbReference>
<dbReference type="Gene3D" id="3.60.21.10">
    <property type="match status" value="1"/>
</dbReference>
<dbReference type="InterPro" id="IPR006179">
    <property type="entry name" value="5_nucleotidase/apyrase"/>
</dbReference>
<organism evidence="3 4">
    <name type="scientific">Ornithinimicrobium cryptoxanthini</name>
    <dbReference type="NCBI Taxonomy" id="2934161"/>
    <lineage>
        <taxon>Bacteria</taxon>
        <taxon>Bacillati</taxon>
        <taxon>Actinomycetota</taxon>
        <taxon>Actinomycetes</taxon>
        <taxon>Micrococcales</taxon>
        <taxon>Ornithinimicrobiaceae</taxon>
        <taxon>Ornithinimicrobium</taxon>
    </lineage>
</organism>
<dbReference type="Gene3D" id="3.90.780.10">
    <property type="entry name" value="5'-Nucleotidase, C-terminal domain"/>
    <property type="match status" value="1"/>
</dbReference>
<feature type="signal peptide" evidence="1">
    <location>
        <begin position="1"/>
        <end position="29"/>
    </location>
</feature>
<feature type="chain" id="PRO_5047469225" evidence="1">
    <location>
        <begin position="30"/>
        <end position="908"/>
    </location>
</feature>
<dbReference type="Gene3D" id="3.40.50.12090">
    <property type="match status" value="2"/>
</dbReference>
<dbReference type="PANTHER" id="PTHR11575">
    <property type="entry name" value="5'-NUCLEOTIDASE-RELATED"/>
    <property type="match status" value="1"/>
</dbReference>
<evidence type="ECO:0000313" key="4">
    <source>
        <dbReference type="Proteomes" id="UP001056535"/>
    </source>
</evidence>
<name>A0ABY4YI98_9MICO</name>
<dbReference type="EMBL" id="CP099490">
    <property type="protein sequence ID" value="USQ76409.1"/>
    <property type="molecule type" value="Genomic_DNA"/>
</dbReference>
<dbReference type="Proteomes" id="UP001056535">
    <property type="component" value="Chromosome"/>
</dbReference>
<proteinExistence type="predicted"/>
<evidence type="ECO:0000259" key="2">
    <source>
        <dbReference type="Pfam" id="PF02872"/>
    </source>
</evidence>
<dbReference type="InterPro" id="IPR036907">
    <property type="entry name" value="5'-Nucleotdase_C_sf"/>
</dbReference>
<dbReference type="PANTHER" id="PTHR11575:SF24">
    <property type="entry name" value="5'-NUCLEOTIDASE"/>
    <property type="match status" value="1"/>
</dbReference>
<dbReference type="InterPro" id="IPR029052">
    <property type="entry name" value="Metallo-depent_PP-like"/>
</dbReference>
<evidence type="ECO:0000256" key="1">
    <source>
        <dbReference type="SAM" id="SignalP"/>
    </source>
</evidence>
<protein>
    <submittedName>
        <fullName evidence="3">Cell wall-binding repeat-containing protein</fullName>
    </submittedName>
</protein>
<gene>
    <name evidence="3" type="ORF">NF557_00300</name>
</gene>
<feature type="domain" description="5'-Nucleotidase C-terminal" evidence="2">
    <location>
        <begin position="705"/>
        <end position="873"/>
    </location>
</feature>
<keyword evidence="1" id="KW-0732">Signal</keyword>
<reference evidence="3" key="1">
    <citation type="submission" date="2022-06" db="EMBL/GenBank/DDBJ databases">
        <title>Ornithinimicrobium JY.X270.</title>
        <authorList>
            <person name="Huang Y."/>
        </authorList>
    </citation>
    <scope>NUCLEOTIDE SEQUENCE</scope>
    <source>
        <strain evidence="3">JY.X270</strain>
    </source>
</reference>
<dbReference type="Pfam" id="PF04122">
    <property type="entry name" value="CW_binding_2"/>
    <property type="match status" value="3"/>
</dbReference>
<evidence type="ECO:0000313" key="3">
    <source>
        <dbReference type="EMBL" id="USQ76409.1"/>
    </source>
</evidence>
<dbReference type="InterPro" id="IPR006311">
    <property type="entry name" value="TAT_signal"/>
</dbReference>
<keyword evidence="4" id="KW-1185">Reference proteome</keyword>
<dbReference type="Pfam" id="PF02872">
    <property type="entry name" value="5_nucleotid_C"/>
    <property type="match status" value="1"/>
</dbReference>
<dbReference type="InterPro" id="IPR008334">
    <property type="entry name" value="5'-Nucleotdase_C"/>
</dbReference>
<dbReference type="SUPFAM" id="SSF55816">
    <property type="entry name" value="5'-nucleotidase (syn. UDP-sugar hydrolase), C-terminal domain"/>
    <property type="match status" value="1"/>
</dbReference>